<feature type="transmembrane region" description="Helical" evidence="1">
    <location>
        <begin position="7"/>
        <end position="25"/>
    </location>
</feature>
<sequence>MMVKDAILLRLFGLSRVAFGLWLVIAPQKPGELWFGSAEHPPSTSALLRSVGGRDVGLGLGLALSPQNGLLWLRAGILADIVDAVAGVLVRDRVPTKNVLTSFIGGLLYAVIGTVLVRRPSDTRES</sequence>
<evidence type="ECO:0000256" key="1">
    <source>
        <dbReference type="SAM" id="Phobius"/>
    </source>
</evidence>
<name>A0ABU5Z4A8_9MYCO</name>
<proteinExistence type="predicted"/>
<keyword evidence="1" id="KW-1133">Transmembrane helix</keyword>
<dbReference type="Proteomes" id="UP001299283">
    <property type="component" value="Unassembled WGS sequence"/>
</dbReference>
<dbReference type="RefSeq" id="WP_329779716.1">
    <property type="nucleotide sequence ID" value="NZ_JAYJJQ010000033.1"/>
</dbReference>
<comment type="caution">
    <text evidence="2">The sequence shown here is derived from an EMBL/GenBank/DDBJ whole genome shotgun (WGS) entry which is preliminary data.</text>
</comment>
<evidence type="ECO:0008006" key="4">
    <source>
        <dbReference type="Google" id="ProtNLM"/>
    </source>
</evidence>
<evidence type="ECO:0000313" key="2">
    <source>
        <dbReference type="EMBL" id="MEB3071700.1"/>
    </source>
</evidence>
<dbReference type="EMBL" id="JAYJJQ010000033">
    <property type="protein sequence ID" value="MEB3071700.1"/>
    <property type="molecule type" value="Genomic_DNA"/>
</dbReference>
<evidence type="ECO:0000313" key="3">
    <source>
        <dbReference type="Proteomes" id="UP001299283"/>
    </source>
</evidence>
<gene>
    <name evidence="2" type="ORF">K5L39_21220</name>
</gene>
<keyword evidence="3" id="KW-1185">Reference proteome</keyword>
<keyword evidence="1" id="KW-0812">Transmembrane</keyword>
<accession>A0ABU5Z4A8</accession>
<feature type="transmembrane region" description="Helical" evidence="1">
    <location>
        <begin position="99"/>
        <end position="117"/>
    </location>
</feature>
<organism evidence="2 3">
    <name type="scientific">[Mycobacterium] vasticus</name>
    <dbReference type="NCBI Taxonomy" id="2875777"/>
    <lineage>
        <taxon>Bacteria</taxon>
        <taxon>Bacillati</taxon>
        <taxon>Actinomycetota</taxon>
        <taxon>Actinomycetes</taxon>
        <taxon>Mycobacteriales</taxon>
        <taxon>Mycobacteriaceae</taxon>
        <taxon>Mycolicibacter</taxon>
    </lineage>
</organism>
<reference evidence="2 3" key="1">
    <citation type="submission" date="2023-12" db="EMBL/GenBank/DDBJ databases">
        <title>Description of new species of Mycobacterium terrae complex isolated from sewage at the Sao Paulo Zoological Park Foundation in Brazil.</title>
        <authorList>
            <person name="Romagnoli C.L."/>
            <person name="Conceicao E.C."/>
            <person name="Machado E."/>
            <person name="Barreto L.B.P.F."/>
            <person name="Sharma A."/>
            <person name="Silva N.M."/>
            <person name="Marques L.E."/>
            <person name="Juliana M.A."/>
            <person name="Lourenco M.C.S."/>
            <person name="Digiampietri L.A."/>
            <person name="Suffys P.N."/>
            <person name="Viana-Niero C."/>
        </authorList>
    </citation>
    <scope>NUCLEOTIDE SEQUENCE [LARGE SCALE GENOMIC DNA]</scope>
    <source>
        <strain evidence="2 3">MYC017</strain>
    </source>
</reference>
<keyword evidence="1" id="KW-0472">Membrane</keyword>
<protein>
    <recommendedName>
        <fullName evidence="4">VanZ-like domain-containing protein</fullName>
    </recommendedName>
</protein>